<dbReference type="GO" id="GO:0005811">
    <property type="term" value="C:lipid droplet"/>
    <property type="evidence" value="ECO:0007669"/>
    <property type="project" value="InterPro"/>
</dbReference>
<evidence type="ECO:0000313" key="3">
    <source>
        <dbReference type="EMBL" id="CAD6253415.1"/>
    </source>
</evidence>
<proteinExistence type="predicted"/>
<evidence type="ECO:0000256" key="1">
    <source>
        <dbReference type="ARBA" id="ARBA00022737"/>
    </source>
</evidence>
<dbReference type="NCBIfam" id="TIGR01787">
    <property type="entry name" value="squalene_cyclas"/>
    <property type="match status" value="1"/>
</dbReference>
<sequence length="440" mass="50362">MTLSQKTLSKCLALEEFVGVYVDVKRPGQLKGCPISICPTPTIVLHVTKSLIPRASYPIWLRLLQEAKMLRDTALKNIMKHIHYEDESTRYLCICSVNKALNMICCWVENPNSDAFKQHLPRIYDYLWLAEDGMKLKVYEGTQAWDTAFIIKAYCTTDLVHEFSPTLRKAHEFIKSLQIPENQPDHENHYRHRSKGSWAHSTLDNGWSVSDCTAEAIQALLMLSKISSNLAGDPIKEERLYDAVDCLLSFMNKDGTFSTYECKRTASLLEVLNPSETFLNIVVDHRKSVECTSSAIQALVMFRELYPGYRDEEIKKCIKGASKFIESKQRKDGTWFGTWGVCFTYGTFFAVQGLVVAGRTYENSSSIRKACSFLLSKQLSTGGWGETYPSNETEEHIGSFNCSFYFNYGNYRNLFPIWALGEFRRRIVAEKKRNQQACLF</sequence>
<dbReference type="SUPFAM" id="SSF48239">
    <property type="entry name" value="Terpenoid cyclases/Protein prenyltransferases"/>
    <property type="match status" value="1"/>
</dbReference>
<keyword evidence="1" id="KW-0677">Repeat</keyword>
<dbReference type="PANTHER" id="PTHR11764">
    <property type="entry name" value="TERPENE CYCLASE/MUTASE FAMILY MEMBER"/>
    <property type="match status" value="1"/>
</dbReference>
<name>A0A811Q5A8_9POAL</name>
<gene>
    <name evidence="3" type="ORF">NCGR_LOCUS37040</name>
</gene>
<dbReference type="Gene3D" id="1.50.10.20">
    <property type="match status" value="2"/>
</dbReference>
<feature type="domain" description="Squalene cyclase C-terminal" evidence="2">
    <location>
        <begin position="144"/>
        <end position="398"/>
    </location>
</feature>
<evidence type="ECO:0000313" key="4">
    <source>
        <dbReference type="Proteomes" id="UP000604825"/>
    </source>
</evidence>
<dbReference type="InterPro" id="IPR032696">
    <property type="entry name" value="SQ_cyclase_C"/>
</dbReference>
<accession>A0A811Q5A8</accession>
<dbReference type="Proteomes" id="UP000604825">
    <property type="component" value="Unassembled WGS sequence"/>
</dbReference>
<comment type="caution">
    <text evidence="3">The sequence shown here is derived from an EMBL/GenBank/DDBJ whole genome shotgun (WGS) entry which is preliminary data.</text>
</comment>
<dbReference type="InterPro" id="IPR008930">
    <property type="entry name" value="Terpenoid_cyclase/PrenylTrfase"/>
</dbReference>
<evidence type="ECO:0000259" key="2">
    <source>
        <dbReference type="Pfam" id="PF13243"/>
    </source>
</evidence>
<dbReference type="Pfam" id="PF13243">
    <property type="entry name" value="SQHop_cyclase_C"/>
    <property type="match status" value="1"/>
</dbReference>
<organism evidence="3 4">
    <name type="scientific">Miscanthus lutarioriparius</name>
    <dbReference type="NCBI Taxonomy" id="422564"/>
    <lineage>
        <taxon>Eukaryota</taxon>
        <taxon>Viridiplantae</taxon>
        <taxon>Streptophyta</taxon>
        <taxon>Embryophyta</taxon>
        <taxon>Tracheophyta</taxon>
        <taxon>Spermatophyta</taxon>
        <taxon>Magnoliopsida</taxon>
        <taxon>Liliopsida</taxon>
        <taxon>Poales</taxon>
        <taxon>Poaceae</taxon>
        <taxon>PACMAD clade</taxon>
        <taxon>Panicoideae</taxon>
        <taxon>Andropogonodae</taxon>
        <taxon>Andropogoneae</taxon>
        <taxon>Saccharinae</taxon>
        <taxon>Miscanthus</taxon>
    </lineage>
</organism>
<dbReference type="PANTHER" id="PTHR11764:SF45">
    <property type="entry name" value="TERPENE CYCLASE_MUTASE FAMILY MEMBER"/>
    <property type="match status" value="1"/>
</dbReference>
<protein>
    <recommendedName>
        <fullName evidence="2">Squalene cyclase C-terminal domain-containing protein</fullName>
    </recommendedName>
</protein>
<dbReference type="AlphaFoldDB" id="A0A811Q5A8"/>
<dbReference type="InterPro" id="IPR018333">
    <property type="entry name" value="Squalene_cyclase"/>
</dbReference>
<reference evidence="3" key="1">
    <citation type="submission" date="2020-10" db="EMBL/GenBank/DDBJ databases">
        <authorList>
            <person name="Han B."/>
            <person name="Lu T."/>
            <person name="Zhao Q."/>
            <person name="Huang X."/>
            <person name="Zhao Y."/>
        </authorList>
    </citation>
    <scope>NUCLEOTIDE SEQUENCE</scope>
</reference>
<keyword evidence="4" id="KW-1185">Reference proteome</keyword>
<dbReference type="GO" id="GO:0016104">
    <property type="term" value="P:triterpenoid biosynthetic process"/>
    <property type="evidence" value="ECO:0007669"/>
    <property type="project" value="InterPro"/>
</dbReference>
<dbReference type="GO" id="GO:0016866">
    <property type="term" value="F:intramolecular transferase activity"/>
    <property type="evidence" value="ECO:0007669"/>
    <property type="project" value="InterPro"/>
</dbReference>
<dbReference type="EMBL" id="CAJGYO010000009">
    <property type="protein sequence ID" value="CAD6253415.1"/>
    <property type="molecule type" value="Genomic_DNA"/>
</dbReference>
<dbReference type="OrthoDB" id="21502at2759"/>